<evidence type="ECO:0000313" key="2">
    <source>
        <dbReference type="Proteomes" id="UP000600139"/>
    </source>
</evidence>
<protein>
    <submittedName>
        <fullName evidence="1">Uncharacterized protein</fullName>
    </submittedName>
</protein>
<name>A0A934R9G7_9BACT</name>
<organism evidence="1 2">
    <name type="scientific">Luteolibacter yonseiensis</name>
    <dbReference type="NCBI Taxonomy" id="1144680"/>
    <lineage>
        <taxon>Bacteria</taxon>
        <taxon>Pseudomonadati</taxon>
        <taxon>Verrucomicrobiota</taxon>
        <taxon>Verrucomicrobiia</taxon>
        <taxon>Verrucomicrobiales</taxon>
        <taxon>Verrucomicrobiaceae</taxon>
        <taxon>Luteolibacter</taxon>
    </lineage>
</organism>
<accession>A0A934R9G7</accession>
<keyword evidence="2" id="KW-1185">Reference proteome</keyword>
<evidence type="ECO:0000313" key="1">
    <source>
        <dbReference type="EMBL" id="MBK1817489.1"/>
    </source>
</evidence>
<comment type="caution">
    <text evidence="1">The sequence shown here is derived from an EMBL/GenBank/DDBJ whole genome shotgun (WGS) entry which is preliminary data.</text>
</comment>
<reference evidence="1" key="1">
    <citation type="submission" date="2021-01" db="EMBL/GenBank/DDBJ databases">
        <title>Modified the classification status of verrucomicrobia.</title>
        <authorList>
            <person name="Feng X."/>
        </authorList>
    </citation>
    <scope>NUCLEOTIDE SEQUENCE</scope>
    <source>
        <strain evidence="1">JCM 18052</strain>
    </source>
</reference>
<proteinExistence type="predicted"/>
<gene>
    <name evidence="1" type="ORF">JIN84_17850</name>
</gene>
<dbReference type="Proteomes" id="UP000600139">
    <property type="component" value="Unassembled WGS sequence"/>
</dbReference>
<dbReference type="AlphaFoldDB" id="A0A934R9G7"/>
<dbReference type="EMBL" id="JAENIK010000012">
    <property type="protein sequence ID" value="MBK1817489.1"/>
    <property type="molecule type" value="Genomic_DNA"/>
</dbReference>
<dbReference type="RefSeq" id="WP_200352429.1">
    <property type="nucleotide sequence ID" value="NZ_BAABHZ010000001.1"/>
</dbReference>
<sequence length="98" mass="10397">MIGFITTPGVSSSLTAAIADAQTSRGWPVVWLLLGIPVITGEHVGNHFIPADDAVLACPVREDLTPADFPEFAELISQLGGLDARIDLNPEAILSHHE</sequence>